<feature type="transmembrane region" description="Helical" evidence="6">
    <location>
        <begin position="116"/>
        <end position="136"/>
    </location>
</feature>
<feature type="region of interest" description="Disordered" evidence="5">
    <location>
        <begin position="343"/>
        <end position="388"/>
    </location>
</feature>
<keyword evidence="3 6" id="KW-1133">Transmembrane helix</keyword>
<feature type="domain" description="Sugar phosphate transporter" evidence="7">
    <location>
        <begin position="46"/>
        <end position="329"/>
    </location>
</feature>
<dbReference type="GO" id="GO:0016020">
    <property type="term" value="C:membrane"/>
    <property type="evidence" value="ECO:0007669"/>
    <property type="project" value="UniProtKB-SubCell"/>
</dbReference>
<reference evidence="8 9" key="1">
    <citation type="submission" date="2011-10" db="EMBL/GenBank/DDBJ databases">
        <authorList>
            <person name="Genoscope - CEA"/>
        </authorList>
    </citation>
    <scope>NUCLEOTIDE SEQUENCE [LARGE SCALE GENOMIC DNA]</scope>
    <source>
        <strain evidence="8 9">RCC 1105</strain>
    </source>
</reference>
<evidence type="ECO:0000313" key="9">
    <source>
        <dbReference type="Proteomes" id="UP000198341"/>
    </source>
</evidence>
<dbReference type="EMBL" id="FO082263">
    <property type="protein sequence ID" value="CCO20138.1"/>
    <property type="molecule type" value="Genomic_DNA"/>
</dbReference>
<feature type="transmembrane region" description="Helical" evidence="6">
    <location>
        <begin position="143"/>
        <end position="160"/>
    </location>
</feature>
<keyword evidence="9" id="KW-1185">Reference proteome</keyword>
<feature type="transmembrane region" description="Helical" evidence="6">
    <location>
        <begin position="220"/>
        <end position="242"/>
    </location>
</feature>
<name>K8FD53_9CHLO</name>
<feature type="transmembrane region" description="Helical" evidence="6">
    <location>
        <begin position="262"/>
        <end position="288"/>
    </location>
</feature>
<dbReference type="InterPro" id="IPR004853">
    <property type="entry name" value="Sugar_P_trans_dom"/>
</dbReference>
<evidence type="ECO:0000256" key="5">
    <source>
        <dbReference type="SAM" id="MobiDB-lite"/>
    </source>
</evidence>
<sequence length="388" mass="42615">MSQQPRDDEDDDSMKNSTTPTPPPPEKNNESSLESKYSAHNRLPALLYTIGYLTFSTITVVSNKHLIKDAGFGNPIFVSSCGTMFAFALSTILVHGKFVSVSEPKMTFKEWFKVCVPVGFFSSITLACANIVYVYLSLSFVQMLKAFVPVVTYITHVFVGTDKYNSDFTVSLLAMVLGGMMCMNVSGKATVIGVCVMFGSHFAEAIRTVGAQWLLVNRKFGVIESMYYFAPATVVFFIPLVVYFEGSSLQAPGISSIANKYWYLFVVSSSWGCLVNACGLGVVKNIGAVWFKGINNIKNILLLFFGILVYGDVVTVLQAFGYALSLAGFGRYTYVKNTQMLSESSSSESSKSGERNDEENPPLASSSRTETTKTKTAFPDEREPLLQK</sequence>
<dbReference type="eggNOG" id="KOG1441">
    <property type="taxonomic scope" value="Eukaryota"/>
</dbReference>
<feature type="region of interest" description="Disordered" evidence="5">
    <location>
        <begin position="1"/>
        <end position="34"/>
    </location>
</feature>
<feature type="compositionally biased region" description="Basic and acidic residues" evidence="5">
    <location>
        <begin position="370"/>
        <end position="388"/>
    </location>
</feature>
<dbReference type="InterPro" id="IPR050186">
    <property type="entry name" value="TPT_transporter"/>
</dbReference>
<evidence type="ECO:0000256" key="1">
    <source>
        <dbReference type="ARBA" id="ARBA00004141"/>
    </source>
</evidence>
<keyword evidence="4 6" id="KW-0472">Membrane</keyword>
<proteinExistence type="predicted"/>
<dbReference type="Proteomes" id="UP000198341">
    <property type="component" value="Chromosome 16"/>
</dbReference>
<keyword evidence="2 6" id="KW-0812">Transmembrane</keyword>
<dbReference type="AlphaFoldDB" id="K8FD53"/>
<dbReference type="PANTHER" id="PTHR11132">
    <property type="entry name" value="SOLUTE CARRIER FAMILY 35"/>
    <property type="match status" value="1"/>
</dbReference>
<evidence type="ECO:0000256" key="3">
    <source>
        <dbReference type="ARBA" id="ARBA00022989"/>
    </source>
</evidence>
<evidence type="ECO:0000259" key="7">
    <source>
        <dbReference type="Pfam" id="PF03151"/>
    </source>
</evidence>
<evidence type="ECO:0000313" key="8">
    <source>
        <dbReference type="EMBL" id="CCO20138.1"/>
    </source>
</evidence>
<dbReference type="GeneID" id="19011325"/>
<evidence type="ECO:0000256" key="4">
    <source>
        <dbReference type="ARBA" id="ARBA00023136"/>
    </source>
</evidence>
<organism evidence="8 9">
    <name type="scientific">Bathycoccus prasinos</name>
    <dbReference type="NCBI Taxonomy" id="41875"/>
    <lineage>
        <taxon>Eukaryota</taxon>
        <taxon>Viridiplantae</taxon>
        <taxon>Chlorophyta</taxon>
        <taxon>Mamiellophyceae</taxon>
        <taxon>Mamiellales</taxon>
        <taxon>Bathycoccaceae</taxon>
        <taxon>Bathycoccus</taxon>
    </lineage>
</organism>
<feature type="transmembrane region" description="Helical" evidence="6">
    <location>
        <begin position="300"/>
        <end position="324"/>
    </location>
</feature>
<comment type="subcellular location">
    <subcellularLocation>
        <location evidence="1">Membrane</location>
        <topology evidence="1">Multi-pass membrane protein</topology>
    </subcellularLocation>
</comment>
<gene>
    <name evidence="8" type="ordered locus">Bathy16g02010</name>
</gene>
<feature type="transmembrane region" description="Helical" evidence="6">
    <location>
        <begin position="172"/>
        <end position="199"/>
    </location>
</feature>
<feature type="transmembrane region" description="Helical" evidence="6">
    <location>
        <begin position="75"/>
        <end position="96"/>
    </location>
</feature>
<dbReference type="OrthoDB" id="6418713at2759"/>
<evidence type="ECO:0000256" key="2">
    <source>
        <dbReference type="ARBA" id="ARBA00022692"/>
    </source>
</evidence>
<dbReference type="RefSeq" id="XP_007508521.1">
    <property type="nucleotide sequence ID" value="XM_007508459.1"/>
</dbReference>
<protein>
    <recommendedName>
        <fullName evidence="7">Sugar phosphate transporter domain-containing protein</fullName>
    </recommendedName>
</protein>
<feature type="transmembrane region" description="Helical" evidence="6">
    <location>
        <begin position="45"/>
        <end position="63"/>
    </location>
</feature>
<accession>K8FD53</accession>
<dbReference type="KEGG" id="bpg:Bathy16g02010"/>
<evidence type="ECO:0000256" key="6">
    <source>
        <dbReference type="SAM" id="Phobius"/>
    </source>
</evidence>
<dbReference type="Pfam" id="PF03151">
    <property type="entry name" value="TPT"/>
    <property type="match status" value="1"/>
</dbReference>